<proteinExistence type="predicted"/>
<gene>
    <name evidence="2" type="ORF">COW86_02855</name>
</gene>
<comment type="caution">
    <text evidence="2">The sequence shown here is derived from an EMBL/GenBank/DDBJ whole genome shotgun (WGS) entry which is preliminary data.</text>
</comment>
<evidence type="ECO:0000313" key="2">
    <source>
        <dbReference type="EMBL" id="PIP75604.1"/>
    </source>
</evidence>
<reference evidence="2 3" key="1">
    <citation type="submission" date="2017-09" db="EMBL/GenBank/DDBJ databases">
        <title>Depth-based differentiation of microbial function through sediment-hosted aquifers and enrichment of novel symbionts in the deep terrestrial subsurface.</title>
        <authorList>
            <person name="Probst A.J."/>
            <person name="Ladd B."/>
            <person name="Jarett J.K."/>
            <person name="Geller-Mcgrath D.E."/>
            <person name="Sieber C.M."/>
            <person name="Emerson J.B."/>
            <person name="Anantharaman K."/>
            <person name="Thomas B.C."/>
            <person name="Malmstrom R."/>
            <person name="Stieglmeier M."/>
            <person name="Klingl A."/>
            <person name="Woyke T."/>
            <person name="Ryan C.M."/>
            <person name="Banfield J.F."/>
        </authorList>
    </citation>
    <scope>NUCLEOTIDE SEQUENCE [LARGE SCALE GENOMIC DNA]</scope>
    <source>
        <strain evidence="2">CG22_combo_CG10-13_8_21_14_all_39_9</strain>
    </source>
</reference>
<keyword evidence="1" id="KW-1133">Transmembrane helix</keyword>
<evidence type="ECO:0000256" key="1">
    <source>
        <dbReference type="SAM" id="Phobius"/>
    </source>
</evidence>
<keyword evidence="1" id="KW-0472">Membrane</keyword>
<protein>
    <submittedName>
        <fullName evidence="2">Uncharacterized protein</fullName>
    </submittedName>
</protein>
<sequence length="68" mass="7708">MKMVGFKGGNLIWEWLLLLVTIFLSLLIILAGVIFLYDLHYKNKVFDGVRIGELSLAGKTQEQTKVLV</sequence>
<evidence type="ECO:0000313" key="3">
    <source>
        <dbReference type="Proteomes" id="UP000230159"/>
    </source>
</evidence>
<feature type="non-terminal residue" evidence="2">
    <location>
        <position position="68"/>
    </location>
</feature>
<dbReference type="AlphaFoldDB" id="A0A2H0D0A8"/>
<feature type="transmembrane region" description="Helical" evidence="1">
    <location>
        <begin position="12"/>
        <end position="37"/>
    </location>
</feature>
<keyword evidence="1" id="KW-0812">Transmembrane</keyword>
<dbReference type="Proteomes" id="UP000230159">
    <property type="component" value="Unassembled WGS sequence"/>
</dbReference>
<name>A0A2H0D0A8_9BACT</name>
<organism evidence="2 3">
    <name type="scientific">Candidatus Kuenenbacteria bacterium CG22_combo_CG10-13_8_21_14_all_39_9</name>
    <dbReference type="NCBI Taxonomy" id="1974621"/>
    <lineage>
        <taxon>Bacteria</taxon>
        <taxon>Candidatus Kueneniibacteriota</taxon>
    </lineage>
</organism>
<accession>A0A2H0D0A8</accession>
<dbReference type="EMBL" id="PCTN01000125">
    <property type="protein sequence ID" value="PIP75604.1"/>
    <property type="molecule type" value="Genomic_DNA"/>
</dbReference>